<keyword evidence="2" id="KW-0597">Phosphoprotein</keyword>
<dbReference type="InterPro" id="IPR036388">
    <property type="entry name" value="WH-like_DNA-bd_sf"/>
</dbReference>
<name>A0A2D2D1E6_METT3</name>
<dbReference type="Gene3D" id="1.10.10.10">
    <property type="entry name" value="Winged helix-like DNA-binding domain superfamily/Winged helix DNA-binding domain"/>
    <property type="match status" value="1"/>
</dbReference>
<feature type="domain" description="Response regulatory" evidence="4">
    <location>
        <begin position="2"/>
        <end position="116"/>
    </location>
</feature>
<dbReference type="STRING" id="595536.GCA_000178815_02444"/>
<dbReference type="GO" id="GO:0005829">
    <property type="term" value="C:cytosol"/>
    <property type="evidence" value="ECO:0007669"/>
    <property type="project" value="TreeGrafter"/>
</dbReference>
<accession>A0A2D2D1E6</accession>
<gene>
    <name evidence="6" type="ORF">CQW49_13600</name>
</gene>
<dbReference type="InterPro" id="IPR001789">
    <property type="entry name" value="Sig_transdc_resp-reg_receiver"/>
</dbReference>
<dbReference type="KEGG" id="mtw:CQW49_13600"/>
<feature type="modified residue" description="4-aspartylphosphate" evidence="2">
    <location>
        <position position="51"/>
    </location>
</feature>
<dbReference type="Pfam" id="PF00486">
    <property type="entry name" value="Trans_reg_C"/>
    <property type="match status" value="1"/>
</dbReference>
<dbReference type="PROSITE" id="PS51755">
    <property type="entry name" value="OMPR_PHOB"/>
    <property type="match status" value="1"/>
</dbReference>
<keyword evidence="7" id="KW-1185">Reference proteome</keyword>
<dbReference type="GO" id="GO:0006355">
    <property type="term" value="P:regulation of DNA-templated transcription"/>
    <property type="evidence" value="ECO:0007669"/>
    <property type="project" value="InterPro"/>
</dbReference>
<dbReference type="InterPro" id="IPR001867">
    <property type="entry name" value="OmpR/PhoB-type_DNA-bd"/>
</dbReference>
<dbReference type="Proteomes" id="UP000230709">
    <property type="component" value="Chromosome"/>
</dbReference>
<organism evidence="6 7">
    <name type="scientific">Methylosinus trichosporium (strain ATCC 35070 / NCIMB 11131 / UNIQEM 75 / OB3b)</name>
    <dbReference type="NCBI Taxonomy" id="595536"/>
    <lineage>
        <taxon>Bacteria</taxon>
        <taxon>Pseudomonadati</taxon>
        <taxon>Pseudomonadota</taxon>
        <taxon>Alphaproteobacteria</taxon>
        <taxon>Hyphomicrobiales</taxon>
        <taxon>Methylocystaceae</taxon>
        <taxon>Methylosinus</taxon>
    </lineage>
</organism>
<evidence type="ECO:0000259" key="4">
    <source>
        <dbReference type="PROSITE" id="PS50110"/>
    </source>
</evidence>
<dbReference type="Pfam" id="PF00072">
    <property type="entry name" value="Response_reg"/>
    <property type="match status" value="1"/>
</dbReference>
<dbReference type="Gene3D" id="3.40.50.2300">
    <property type="match status" value="1"/>
</dbReference>
<dbReference type="SMART" id="SM00448">
    <property type="entry name" value="REC"/>
    <property type="match status" value="1"/>
</dbReference>
<dbReference type="PANTHER" id="PTHR48111:SF36">
    <property type="entry name" value="TRANSCRIPTIONAL REGULATORY PROTEIN CUTR"/>
    <property type="match status" value="1"/>
</dbReference>
<dbReference type="GO" id="GO:0000156">
    <property type="term" value="F:phosphorelay response regulator activity"/>
    <property type="evidence" value="ECO:0007669"/>
    <property type="project" value="TreeGrafter"/>
</dbReference>
<dbReference type="PANTHER" id="PTHR48111">
    <property type="entry name" value="REGULATOR OF RPOS"/>
    <property type="match status" value="1"/>
</dbReference>
<proteinExistence type="predicted"/>
<dbReference type="CDD" id="cd00383">
    <property type="entry name" value="trans_reg_C"/>
    <property type="match status" value="1"/>
</dbReference>
<dbReference type="SUPFAM" id="SSF52172">
    <property type="entry name" value="CheY-like"/>
    <property type="match status" value="1"/>
</dbReference>
<dbReference type="InterPro" id="IPR011006">
    <property type="entry name" value="CheY-like_superfamily"/>
</dbReference>
<dbReference type="AlphaFoldDB" id="A0A2D2D1E6"/>
<evidence type="ECO:0000256" key="2">
    <source>
        <dbReference type="PROSITE-ProRule" id="PRU00169"/>
    </source>
</evidence>
<feature type="DNA-binding region" description="OmpR/PhoB-type" evidence="3">
    <location>
        <begin position="124"/>
        <end position="222"/>
    </location>
</feature>
<evidence type="ECO:0000313" key="6">
    <source>
        <dbReference type="EMBL" id="ATQ68800.1"/>
    </source>
</evidence>
<dbReference type="GO" id="GO:0000976">
    <property type="term" value="F:transcription cis-regulatory region binding"/>
    <property type="evidence" value="ECO:0007669"/>
    <property type="project" value="TreeGrafter"/>
</dbReference>
<feature type="domain" description="OmpR/PhoB-type" evidence="5">
    <location>
        <begin position="124"/>
        <end position="222"/>
    </location>
</feature>
<keyword evidence="1 3" id="KW-0238">DNA-binding</keyword>
<dbReference type="GO" id="GO:0032993">
    <property type="term" value="C:protein-DNA complex"/>
    <property type="evidence" value="ECO:0007669"/>
    <property type="project" value="TreeGrafter"/>
</dbReference>
<dbReference type="EMBL" id="CP023737">
    <property type="protein sequence ID" value="ATQ68800.1"/>
    <property type="molecule type" value="Genomic_DNA"/>
</dbReference>
<evidence type="ECO:0000256" key="3">
    <source>
        <dbReference type="PROSITE-ProRule" id="PRU01091"/>
    </source>
</evidence>
<evidence type="ECO:0000313" key="7">
    <source>
        <dbReference type="Proteomes" id="UP000230709"/>
    </source>
</evidence>
<sequence length="223" mass="24616">MHILLVEDRNSFAHLVTRHLARSGYTVDHVGTIRDALKALSDRDYSATLLDRKLPDGDGMSIIKEIKRRRNDTRVLLLTAMDAVGDKIEGLDSGADDYLVKPFDLEEMMARIRACLRRSASEPQPMVTVGALSFDCGSRTAAVRDRPVLLHKRELALLEALVQRAGVVVRHEALIASIWGVDDDIQPHALTLLVARLRARLEQLDAGVGIHTARGVGYLLAAK</sequence>
<evidence type="ECO:0000256" key="1">
    <source>
        <dbReference type="ARBA" id="ARBA00023125"/>
    </source>
</evidence>
<dbReference type="InterPro" id="IPR039420">
    <property type="entry name" value="WalR-like"/>
</dbReference>
<evidence type="ECO:0000259" key="5">
    <source>
        <dbReference type="PROSITE" id="PS51755"/>
    </source>
</evidence>
<dbReference type="SMART" id="SM00862">
    <property type="entry name" value="Trans_reg_C"/>
    <property type="match status" value="1"/>
</dbReference>
<dbReference type="PROSITE" id="PS50110">
    <property type="entry name" value="RESPONSE_REGULATORY"/>
    <property type="match status" value="1"/>
</dbReference>
<protein>
    <submittedName>
        <fullName evidence="6">DNA-binding response regulator</fullName>
    </submittedName>
</protein>
<reference evidence="7" key="1">
    <citation type="submission" date="2017-10" db="EMBL/GenBank/DDBJ databases">
        <title>Completed PacBio SMRT sequence of Methylosinus trichosporium OB3b reveals presence of a third large plasmid.</title>
        <authorList>
            <person name="Charles T.C."/>
            <person name="Lynch M.D.J."/>
            <person name="Heil J.R."/>
            <person name="Cheng J."/>
        </authorList>
    </citation>
    <scope>NUCLEOTIDE SEQUENCE [LARGE SCALE GENOMIC DNA]</scope>
    <source>
        <strain evidence="7">OB3b</strain>
    </source>
</reference>
<dbReference type="RefSeq" id="WP_003613619.1">
    <property type="nucleotide sequence ID" value="NZ_ADVE02000001.1"/>
</dbReference>
<dbReference type="Gene3D" id="6.10.250.690">
    <property type="match status" value="1"/>
</dbReference>